<feature type="region of interest" description="Disordered" evidence="1">
    <location>
        <begin position="257"/>
        <end position="303"/>
    </location>
</feature>
<dbReference type="OrthoDB" id="445712at2759"/>
<name>A0A7J6WFF1_THATH</name>
<evidence type="ECO:0000256" key="1">
    <source>
        <dbReference type="SAM" id="MobiDB-lite"/>
    </source>
</evidence>
<protein>
    <submittedName>
        <fullName evidence="2">Poly a polymerase</fullName>
    </submittedName>
</protein>
<feature type="non-terminal residue" evidence="2">
    <location>
        <position position="1"/>
    </location>
</feature>
<feature type="compositionally biased region" description="Basic and acidic residues" evidence="1">
    <location>
        <begin position="275"/>
        <end position="291"/>
    </location>
</feature>
<sequence length="303" mass="34730">WASLFLLPTACPSQLHFASADEFRLIERSDSPRIGVLAFHLALVNNPQEALTIWAFSSVLYHGKWKEAVKFARERSNMQVDFSPEIQQSCCSKSDEVLAEDINRFASQVIFSIEALTEPQGLIQSMARYPIHPSSDFVYISNQKGRVVYELFKVLLNTESYEKNRKSYEINYKLLKTGNCNETRFVLGKIIMDTMSSGVVQDQQVELHHLPSSHFEEQHKAITKEKSCQMSSHFVQQKNMIKVNSKTKMLHDVLKKDYRSPPIGSNKQNQQGINEDGHHQSVSDKEPEQHTITKRPKLSNLFT</sequence>
<dbReference type="InterPro" id="IPR052191">
    <property type="entry name" value="tRNA_ntf/polyA_polymerase_I"/>
</dbReference>
<keyword evidence="3" id="KW-1185">Reference proteome</keyword>
<gene>
    <name evidence="2" type="ORF">FRX31_014795</name>
</gene>
<evidence type="ECO:0000313" key="2">
    <source>
        <dbReference type="EMBL" id="KAF5195617.1"/>
    </source>
</evidence>
<proteinExistence type="predicted"/>
<dbReference type="EMBL" id="JABWDY010017066">
    <property type="protein sequence ID" value="KAF5195617.1"/>
    <property type="molecule type" value="Genomic_DNA"/>
</dbReference>
<comment type="caution">
    <text evidence="2">The sequence shown here is derived from an EMBL/GenBank/DDBJ whole genome shotgun (WGS) entry which is preliminary data.</text>
</comment>
<dbReference type="PANTHER" id="PTHR43051">
    <property type="entry name" value="POLYNUCLEOTIDE ADENYLYLTRANSFERASE FAMILY PROTEIN"/>
    <property type="match status" value="1"/>
</dbReference>
<accession>A0A7J6WFF1</accession>
<feature type="compositionally biased region" description="Polar residues" evidence="1">
    <location>
        <begin position="263"/>
        <end position="273"/>
    </location>
</feature>
<dbReference type="AlphaFoldDB" id="A0A7J6WFF1"/>
<reference evidence="2 3" key="1">
    <citation type="submission" date="2020-06" db="EMBL/GenBank/DDBJ databases">
        <title>Transcriptomic and genomic resources for Thalictrum thalictroides and T. hernandezii: Facilitating candidate gene discovery in an emerging model plant lineage.</title>
        <authorList>
            <person name="Arias T."/>
            <person name="Riano-Pachon D.M."/>
            <person name="Di Stilio V.S."/>
        </authorList>
    </citation>
    <scope>NUCLEOTIDE SEQUENCE [LARGE SCALE GENOMIC DNA]</scope>
    <source>
        <strain evidence="3">cv. WT478/WT964</strain>
        <tissue evidence="2">Leaves</tissue>
    </source>
</reference>
<organism evidence="2 3">
    <name type="scientific">Thalictrum thalictroides</name>
    <name type="common">Rue-anemone</name>
    <name type="synonym">Anemone thalictroides</name>
    <dbReference type="NCBI Taxonomy" id="46969"/>
    <lineage>
        <taxon>Eukaryota</taxon>
        <taxon>Viridiplantae</taxon>
        <taxon>Streptophyta</taxon>
        <taxon>Embryophyta</taxon>
        <taxon>Tracheophyta</taxon>
        <taxon>Spermatophyta</taxon>
        <taxon>Magnoliopsida</taxon>
        <taxon>Ranunculales</taxon>
        <taxon>Ranunculaceae</taxon>
        <taxon>Thalictroideae</taxon>
        <taxon>Thalictrum</taxon>
    </lineage>
</organism>
<evidence type="ECO:0000313" key="3">
    <source>
        <dbReference type="Proteomes" id="UP000554482"/>
    </source>
</evidence>
<dbReference type="Proteomes" id="UP000554482">
    <property type="component" value="Unassembled WGS sequence"/>
</dbReference>
<dbReference type="PANTHER" id="PTHR43051:SF1">
    <property type="entry name" value="POLYNUCLEOTIDE ADENYLYLTRANSFERASE FAMILY PROTEIN"/>
    <property type="match status" value="1"/>
</dbReference>